<dbReference type="EMBL" id="JBHSEK010000002">
    <property type="protein sequence ID" value="MFC4489039.1"/>
    <property type="molecule type" value="Genomic_DNA"/>
</dbReference>
<name>A0ABV8ZQW3_9NEIS</name>
<accession>A0ABV8ZQW3</accession>
<keyword evidence="3" id="KW-1185">Reference proteome</keyword>
<gene>
    <name evidence="2" type="ORF">ACFO0R_05345</name>
</gene>
<evidence type="ECO:0000313" key="3">
    <source>
        <dbReference type="Proteomes" id="UP001595999"/>
    </source>
</evidence>
<protein>
    <recommendedName>
        <fullName evidence="4">Flagellar hook-length control protein FliK</fullName>
    </recommendedName>
</protein>
<reference evidence="3" key="1">
    <citation type="journal article" date="2019" name="Int. J. Syst. Evol. Microbiol.">
        <title>The Global Catalogue of Microorganisms (GCM) 10K type strain sequencing project: providing services to taxonomists for standard genome sequencing and annotation.</title>
        <authorList>
            <consortium name="The Broad Institute Genomics Platform"/>
            <consortium name="The Broad Institute Genome Sequencing Center for Infectious Disease"/>
            <person name="Wu L."/>
            <person name="Ma J."/>
        </authorList>
    </citation>
    <scope>NUCLEOTIDE SEQUENCE [LARGE SCALE GENOMIC DNA]</scope>
    <source>
        <strain evidence="3">CGMCC 4.7608</strain>
    </source>
</reference>
<sequence length="97" mass="9943">MQIVSIAALAKPTVSPLKEVGAVAPKSDSRAAASDPRKEMAEFAAPPPSSAGERPGAHGEAFARLLRQAQAAARQDAAMPYAQETMPPAGSLLHVAV</sequence>
<comment type="caution">
    <text evidence="2">The sequence shown here is derived from an EMBL/GenBank/DDBJ whole genome shotgun (WGS) entry which is preliminary data.</text>
</comment>
<dbReference type="Proteomes" id="UP001595999">
    <property type="component" value="Unassembled WGS sequence"/>
</dbReference>
<feature type="region of interest" description="Disordered" evidence="1">
    <location>
        <begin position="22"/>
        <end position="59"/>
    </location>
</feature>
<evidence type="ECO:0000313" key="2">
    <source>
        <dbReference type="EMBL" id="MFC4489039.1"/>
    </source>
</evidence>
<organism evidence="2 3">
    <name type="scientific">Chromobacterium aquaticum</name>
    <dbReference type="NCBI Taxonomy" id="467180"/>
    <lineage>
        <taxon>Bacteria</taxon>
        <taxon>Pseudomonadati</taxon>
        <taxon>Pseudomonadota</taxon>
        <taxon>Betaproteobacteria</taxon>
        <taxon>Neisseriales</taxon>
        <taxon>Chromobacteriaceae</taxon>
        <taxon>Chromobacterium</taxon>
    </lineage>
</organism>
<evidence type="ECO:0008006" key="4">
    <source>
        <dbReference type="Google" id="ProtNLM"/>
    </source>
</evidence>
<evidence type="ECO:0000256" key="1">
    <source>
        <dbReference type="SAM" id="MobiDB-lite"/>
    </source>
</evidence>
<proteinExistence type="predicted"/>
<feature type="region of interest" description="Disordered" evidence="1">
    <location>
        <begin position="74"/>
        <end position="97"/>
    </location>
</feature>
<dbReference type="RefSeq" id="WP_048409284.1">
    <property type="nucleotide sequence ID" value="NZ_JAJOHW010000009.1"/>
</dbReference>